<comment type="subcellular location">
    <subcellularLocation>
        <location evidence="1">Cytoplasm</location>
        <location evidence="1">Cytoskeleton</location>
    </subcellularLocation>
</comment>
<dbReference type="PANTHER" id="PTHR15073">
    <property type="entry name" value="MICROTUBULE-ASSOCIATED PROTEIN"/>
    <property type="match status" value="1"/>
</dbReference>
<name>A0A8C5N366_9ANUR</name>
<reference evidence="7" key="2">
    <citation type="submission" date="2025-09" db="UniProtKB">
        <authorList>
            <consortium name="Ensembl"/>
        </authorList>
    </citation>
    <scope>IDENTIFICATION</scope>
</reference>
<dbReference type="PANTHER" id="PTHR15073:SF5">
    <property type="entry name" value="MAP7 DOMAIN-CONTAINING PROTEIN 3"/>
    <property type="match status" value="1"/>
</dbReference>
<feature type="compositionally biased region" description="Basic and acidic residues" evidence="6">
    <location>
        <begin position="304"/>
        <end position="313"/>
    </location>
</feature>
<accession>A0A8C5N366</accession>
<proteinExistence type="inferred from homology"/>
<dbReference type="GO" id="GO:0015630">
    <property type="term" value="C:microtubule cytoskeleton"/>
    <property type="evidence" value="ECO:0007669"/>
    <property type="project" value="InterPro"/>
</dbReference>
<feature type="compositionally biased region" description="Polar residues" evidence="6">
    <location>
        <begin position="314"/>
        <end position="345"/>
    </location>
</feature>
<keyword evidence="4" id="KW-0175">Coiled coil</keyword>
<feature type="compositionally biased region" description="Polar residues" evidence="6">
    <location>
        <begin position="1"/>
        <end position="10"/>
    </location>
</feature>
<reference evidence="7" key="1">
    <citation type="submission" date="2025-08" db="UniProtKB">
        <authorList>
            <consortium name="Ensembl"/>
        </authorList>
    </citation>
    <scope>IDENTIFICATION</scope>
</reference>
<evidence type="ECO:0000256" key="5">
    <source>
        <dbReference type="ARBA" id="ARBA00023212"/>
    </source>
</evidence>
<feature type="compositionally biased region" description="Basic and acidic residues" evidence="6">
    <location>
        <begin position="518"/>
        <end position="534"/>
    </location>
</feature>
<dbReference type="GO" id="GO:0000226">
    <property type="term" value="P:microtubule cytoskeleton organization"/>
    <property type="evidence" value="ECO:0007669"/>
    <property type="project" value="InterPro"/>
</dbReference>
<feature type="compositionally biased region" description="Basic and acidic residues" evidence="6">
    <location>
        <begin position="492"/>
        <end position="505"/>
    </location>
</feature>
<sequence>MRNAGRTQRAATPGQRKMADGSGKLKGLREQMVAAAQALAEERRSQSGSSPVTVPSAVSTKTTKPVIDGSALRTDERQRLARERREERERLNAAKESQLIEKERKSKLQYEKQMEEKQRKLEEQKQKDEQKRTAAEEKRKQKLLEEKERREANVRRTLERSSQLDHRQKRWSWGGSIDGDKPDAPGTSSPSPVNTIDKTHCSNTSPPEEKGGSCANKLSSSATNLKNADSAIHKRLSSSSATLPSASEKGIKQRSSSLSRLSNKSSNLQPLSSRVSSVEKKGKGNQKRSSSLNRLNNKPSMHLEGVKKEDNTVHRPQSSPLDSSIITRLLAPTQSSLARSKSAATLSAEGKDSPESHLCPRSASAATISTPPSVSKGPMRSRSIDRLKTPQSESPAAGSPQPVQNEPEKPTSASLAKRPPSPTASSRRRSPSPVHTPKRAPSPTLESKKMPKSRPQSPSALKQRPPSPTVTHKPIPIQRPSLTPSVLSTTKKSTEPEAKPKEKLPEGTGSEPKTSLTSEKETPATAPKTKDEPSKTISGSATAEEAAKLLAENRRLAREQREREEQERIQRQQEEKIRQEEMALKAEEDRIRQAKEAELLKEQLKLQREEEEQKEQEERIRREQEEQERQAELQQQREEAEAKALEEAEKQKQEREKIMQKNMQERLARKKRIEEIMKRTRKTDQLDSKLSDRADLGVEDEEELNSFESNQHEALNGVDSEEDADDQDYTESEETTPVPSITEDSAQKEKDLFFIEDTSVTDQKLNGLTVEAKTPEESSLVTNGRTHENFDPTLNEDDQTRELVHSLNGKSSTWTFEEIIDLGIHSIAADTCDQTLIEAATPKLAFEEGQVTSLSNVIEPAADM</sequence>
<dbReference type="Pfam" id="PF05672">
    <property type="entry name" value="MAP7"/>
    <property type="match status" value="1"/>
</dbReference>
<feature type="region of interest" description="Disordered" evidence="6">
    <location>
        <begin position="605"/>
        <end position="747"/>
    </location>
</feature>
<dbReference type="GeneTree" id="ENSGT00950000182941"/>
<evidence type="ECO:0000256" key="6">
    <source>
        <dbReference type="SAM" id="MobiDB-lite"/>
    </source>
</evidence>
<feature type="compositionally biased region" description="Polar residues" evidence="6">
    <location>
        <begin position="186"/>
        <end position="206"/>
    </location>
</feature>
<evidence type="ECO:0000313" key="8">
    <source>
        <dbReference type="Proteomes" id="UP000694569"/>
    </source>
</evidence>
<protein>
    <submittedName>
        <fullName evidence="7">MAP7 domain containing 3</fullName>
    </submittedName>
</protein>
<feature type="compositionally biased region" description="Basic and acidic residues" evidence="6">
    <location>
        <begin position="545"/>
        <end position="581"/>
    </location>
</feature>
<feature type="compositionally biased region" description="Polar residues" evidence="6">
    <location>
        <begin position="216"/>
        <end position="227"/>
    </location>
</feature>
<feature type="compositionally biased region" description="Basic and acidic residues" evidence="6">
    <location>
        <begin position="616"/>
        <end position="696"/>
    </location>
</feature>
<feature type="compositionally biased region" description="Polar residues" evidence="6">
    <location>
        <begin position="735"/>
        <end position="744"/>
    </location>
</feature>
<dbReference type="AlphaFoldDB" id="A0A8C5N366"/>
<dbReference type="InterPro" id="IPR008604">
    <property type="entry name" value="MAP7_fam"/>
</dbReference>
<evidence type="ECO:0000256" key="1">
    <source>
        <dbReference type="ARBA" id="ARBA00004245"/>
    </source>
</evidence>
<feature type="compositionally biased region" description="Polar residues" evidence="6">
    <location>
        <begin position="287"/>
        <end position="299"/>
    </location>
</feature>
<keyword evidence="3" id="KW-0963">Cytoplasm</keyword>
<dbReference type="Ensembl" id="ENSLLET00000022453.1">
    <property type="protein sequence ID" value="ENSLLEP00000021619.1"/>
    <property type="gene ID" value="ENSLLEG00000013700.1"/>
</dbReference>
<feature type="compositionally biased region" description="Low complexity" evidence="6">
    <location>
        <begin position="360"/>
        <end position="375"/>
    </location>
</feature>
<evidence type="ECO:0000313" key="7">
    <source>
        <dbReference type="Ensembl" id="ENSLLEP00000021619.1"/>
    </source>
</evidence>
<organism evidence="7 8">
    <name type="scientific">Leptobrachium leishanense</name>
    <name type="common">Leishan spiny toad</name>
    <dbReference type="NCBI Taxonomy" id="445787"/>
    <lineage>
        <taxon>Eukaryota</taxon>
        <taxon>Metazoa</taxon>
        <taxon>Chordata</taxon>
        <taxon>Craniata</taxon>
        <taxon>Vertebrata</taxon>
        <taxon>Euteleostomi</taxon>
        <taxon>Amphibia</taxon>
        <taxon>Batrachia</taxon>
        <taxon>Anura</taxon>
        <taxon>Pelobatoidea</taxon>
        <taxon>Megophryidae</taxon>
        <taxon>Leptobrachium</taxon>
    </lineage>
</organism>
<evidence type="ECO:0000256" key="3">
    <source>
        <dbReference type="ARBA" id="ARBA00022490"/>
    </source>
</evidence>
<dbReference type="OrthoDB" id="9950536at2759"/>
<feature type="compositionally biased region" description="Acidic residues" evidence="6">
    <location>
        <begin position="719"/>
        <end position="734"/>
    </location>
</feature>
<dbReference type="InterPro" id="IPR051483">
    <property type="entry name" value="MAP7_domain-containing"/>
</dbReference>
<feature type="compositionally biased region" description="Low complexity" evidence="6">
    <location>
        <begin position="49"/>
        <end position="64"/>
    </location>
</feature>
<feature type="compositionally biased region" description="Low complexity" evidence="6">
    <location>
        <begin position="237"/>
        <end position="269"/>
    </location>
</feature>
<evidence type="ECO:0000256" key="2">
    <source>
        <dbReference type="ARBA" id="ARBA00007525"/>
    </source>
</evidence>
<feature type="region of interest" description="Disordered" evidence="6">
    <location>
        <begin position="1"/>
        <end position="581"/>
    </location>
</feature>
<feature type="compositionally biased region" description="Basic and acidic residues" evidence="6">
    <location>
        <begin position="73"/>
        <end position="166"/>
    </location>
</feature>
<comment type="similarity">
    <text evidence="2">Belongs to the MAP7 family.</text>
</comment>
<feature type="compositionally biased region" description="Polar residues" evidence="6">
    <location>
        <begin position="480"/>
        <end position="491"/>
    </location>
</feature>
<keyword evidence="5" id="KW-0206">Cytoskeleton</keyword>
<keyword evidence="8" id="KW-1185">Reference proteome</keyword>
<feature type="region of interest" description="Disordered" evidence="6">
    <location>
        <begin position="773"/>
        <end position="794"/>
    </location>
</feature>
<dbReference type="Proteomes" id="UP000694569">
    <property type="component" value="Unplaced"/>
</dbReference>
<evidence type="ECO:0000256" key="4">
    <source>
        <dbReference type="ARBA" id="ARBA00023054"/>
    </source>
</evidence>